<feature type="compositionally biased region" description="Polar residues" evidence="1">
    <location>
        <begin position="127"/>
        <end position="137"/>
    </location>
</feature>
<evidence type="ECO:0000256" key="1">
    <source>
        <dbReference type="SAM" id="MobiDB-lite"/>
    </source>
</evidence>
<feature type="compositionally biased region" description="Polar residues" evidence="1">
    <location>
        <begin position="146"/>
        <end position="159"/>
    </location>
</feature>
<name>A0A427YQU4_9TREE</name>
<feature type="compositionally biased region" description="Pro residues" evidence="1">
    <location>
        <begin position="22"/>
        <end position="32"/>
    </location>
</feature>
<feature type="region of interest" description="Disordered" evidence="1">
    <location>
        <begin position="1"/>
        <end position="238"/>
    </location>
</feature>
<reference evidence="2 3" key="1">
    <citation type="submission" date="2018-11" db="EMBL/GenBank/DDBJ databases">
        <title>Genome sequence of Saitozyma podzolica DSM 27192.</title>
        <authorList>
            <person name="Aliyu H."/>
            <person name="Gorte O."/>
            <person name="Ochsenreither K."/>
        </authorList>
    </citation>
    <scope>NUCLEOTIDE SEQUENCE [LARGE SCALE GENOMIC DNA]</scope>
    <source>
        <strain evidence="2 3">DSM 27192</strain>
    </source>
</reference>
<evidence type="ECO:0000313" key="2">
    <source>
        <dbReference type="EMBL" id="RSH93437.1"/>
    </source>
</evidence>
<protein>
    <submittedName>
        <fullName evidence="2">Uncharacterized protein</fullName>
    </submittedName>
</protein>
<dbReference type="AlphaFoldDB" id="A0A427YQU4"/>
<proteinExistence type="predicted"/>
<feature type="compositionally biased region" description="Polar residues" evidence="1">
    <location>
        <begin position="56"/>
        <end position="89"/>
    </location>
</feature>
<dbReference type="Proteomes" id="UP000279259">
    <property type="component" value="Unassembled WGS sequence"/>
</dbReference>
<dbReference type="EMBL" id="RSCD01000004">
    <property type="protein sequence ID" value="RSH93437.1"/>
    <property type="molecule type" value="Genomic_DNA"/>
</dbReference>
<feature type="compositionally biased region" description="Basic residues" evidence="1">
    <location>
        <begin position="114"/>
        <end position="126"/>
    </location>
</feature>
<sequence>MPHSFPPQPYHSSSAQHTKPQHPNPPPRPPLGTPRSSAYLSPIQEERILAWRSHTSRTSSPSDAGPAGQQQQVQSAPASLAFSAQSSVTCPRCGKGCGCATERSLPTPSSRQKSYYRRSKGHRTRTHGQLTPVTPMTSAFGHMHDQTSPVVRQPDSGSTPAPAPPRLASISFRAEDTPLPDKNGLPSREQIEGYTNGTSAPLQVGSPHNVFPAEREQARPSPQGAARIAGVRDPISTN</sequence>
<evidence type="ECO:0000313" key="3">
    <source>
        <dbReference type="Proteomes" id="UP000279259"/>
    </source>
</evidence>
<keyword evidence="3" id="KW-1185">Reference proteome</keyword>
<gene>
    <name evidence="2" type="ORF">EHS25_007793</name>
</gene>
<comment type="caution">
    <text evidence="2">The sequence shown here is derived from an EMBL/GenBank/DDBJ whole genome shotgun (WGS) entry which is preliminary data.</text>
</comment>
<accession>A0A427YQU4</accession>
<organism evidence="2 3">
    <name type="scientific">Saitozyma podzolica</name>
    <dbReference type="NCBI Taxonomy" id="1890683"/>
    <lineage>
        <taxon>Eukaryota</taxon>
        <taxon>Fungi</taxon>
        <taxon>Dikarya</taxon>
        <taxon>Basidiomycota</taxon>
        <taxon>Agaricomycotina</taxon>
        <taxon>Tremellomycetes</taxon>
        <taxon>Tremellales</taxon>
        <taxon>Trimorphomycetaceae</taxon>
        <taxon>Saitozyma</taxon>
    </lineage>
</organism>